<sequence>MGEIFGQVGELLLPRKCAGCRAPGPLLCPACREGLATPPQRVFPNTTPHAPVFALGPYADPHRGVILAMKERNHLAVRRHVGAVLAAALEYLEARGEIPAGAVLVPAPTRTRSARARGGDPVEQVCRATGRRVAPVLTLDPRTADQSGLDEAGRRANLSGRVRISGVPAGRVVLVDDVVTTGATLQASAALLLSRGADVAACVALCAGEWRGLGGRLPGIPDTSRRSFASTWGFRASLTDSAAMCRGGEMCSLAPPVRVNTSRSAGEFVHFAQGGKFPSGIYSLTGESIWGRRIPDRLRQPFAPTWASRASLTDSAAMCRAG</sequence>
<reference evidence="3 4" key="1">
    <citation type="submission" date="2020-07" db="EMBL/GenBank/DDBJ databases">
        <title>Draft genome and description of Corynebacterium haemomassiliense strain Marseile-Q3615 sp. nov.</title>
        <authorList>
            <person name="Boxberger M."/>
            <person name="La Scola B."/>
        </authorList>
    </citation>
    <scope>NUCLEOTIDE SEQUENCE [LARGE SCALE GENOMIC DNA]</scope>
    <source>
        <strain evidence="3 4">Marseille-Q3615</strain>
    </source>
</reference>
<comment type="similarity">
    <text evidence="1">Belongs to the ComF/GntX family.</text>
</comment>
<dbReference type="SUPFAM" id="SSF53271">
    <property type="entry name" value="PRTase-like"/>
    <property type="match status" value="1"/>
</dbReference>
<evidence type="ECO:0000313" key="4">
    <source>
        <dbReference type="Proteomes" id="UP000523682"/>
    </source>
</evidence>
<dbReference type="AlphaFoldDB" id="A0A7W2ECQ5"/>
<evidence type="ECO:0000256" key="1">
    <source>
        <dbReference type="ARBA" id="ARBA00008007"/>
    </source>
</evidence>
<proteinExistence type="inferred from homology"/>
<feature type="domain" description="Phosphoribosyltransferase" evidence="2">
    <location>
        <begin position="169"/>
        <end position="208"/>
    </location>
</feature>
<dbReference type="InterPro" id="IPR051910">
    <property type="entry name" value="ComF/GntX_DNA_util-trans"/>
</dbReference>
<dbReference type="InterPro" id="IPR000836">
    <property type="entry name" value="PRTase_dom"/>
</dbReference>
<dbReference type="RefSeq" id="WP_181889951.1">
    <property type="nucleotide sequence ID" value="NZ_JACDTZ010000002.1"/>
</dbReference>
<dbReference type="Pfam" id="PF00156">
    <property type="entry name" value="Pribosyltran"/>
    <property type="match status" value="1"/>
</dbReference>
<accession>A0A7W2ECQ5</accession>
<keyword evidence="4" id="KW-1185">Reference proteome</keyword>
<gene>
    <name evidence="3" type="ORF">H0193_11010</name>
</gene>
<evidence type="ECO:0000313" key="3">
    <source>
        <dbReference type="EMBL" id="MBA5245326.1"/>
    </source>
</evidence>
<dbReference type="EMBL" id="JACDTZ010000002">
    <property type="protein sequence ID" value="MBA5245326.1"/>
    <property type="molecule type" value="Genomic_DNA"/>
</dbReference>
<dbReference type="PANTHER" id="PTHR47505">
    <property type="entry name" value="DNA UTILIZATION PROTEIN YHGH"/>
    <property type="match status" value="1"/>
</dbReference>
<protein>
    <submittedName>
        <fullName evidence="3">ComF family protein</fullName>
    </submittedName>
</protein>
<dbReference type="Gene3D" id="3.40.50.2020">
    <property type="match status" value="1"/>
</dbReference>
<organism evidence="3 4">
    <name type="scientific">Corynebacterium haemomassiliense</name>
    <dbReference type="NCBI Taxonomy" id="2754726"/>
    <lineage>
        <taxon>Bacteria</taxon>
        <taxon>Bacillati</taxon>
        <taxon>Actinomycetota</taxon>
        <taxon>Actinomycetes</taxon>
        <taxon>Mycobacteriales</taxon>
        <taxon>Corynebacteriaceae</taxon>
        <taxon>Corynebacterium</taxon>
    </lineage>
</organism>
<dbReference type="InterPro" id="IPR029057">
    <property type="entry name" value="PRTase-like"/>
</dbReference>
<evidence type="ECO:0000259" key="2">
    <source>
        <dbReference type="Pfam" id="PF00156"/>
    </source>
</evidence>
<comment type="caution">
    <text evidence="3">The sequence shown here is derived from an EMBL/GenBank/DDBJ whole genome shotgun (WGS) entry which is preliminary data.</text>
</comment>
<dbReference type="Proteomes" id="UP000523682">
    <property type="component" value="Unassembled WGS sequence"/>
</dbReference>
<dbReference type="PANTHER" id="PTHR47505:SF1">
    <property type="entry name" value="DNA UTILIZATION PROTEIN YHGH"/>
    <property type="match status" value="1"/>
</dbReference>
<name>A0A7W2ECQ5_9CORY</name>